<organism evidence="1 2">
    <name type="scientific">Streptomyces buecherae</name>
    <dbReference type="NCBI Taxonomy" id="2763006"/>
    <lineage>
        <taxon>Bacteria</taxon>
        <taxon>Bacillati</taxon>
        <taxon>Actinomycetota</taxon>
        <taxon>Actinomycetes</taxon>
        <taxon>Kitasatosporales</taxon>
        <taxon>Streptomycetaceae</taxon>
        <taxon>Streptomyces</taxon>
    </lineage>
</organism>
<dbReference type="InterPro" id="IPR046200">
    <property type="entry name" value="DUF6233"/>
</dbReference>
<dbReference type="Pfam" id="PF19746">
    <property type="entry name" value="DUF6233"/>
    <property type="match status" value="1"/>
</dbReference>
<keyword evidence="1" id="KW-0614">Plasmid</keyword>
<name>A0A7H8NKQ1_9ACTN</name>
<sequence>MSSDVQPVPPLPADAEGLRTLERWLELHLAAVRERLAALDVAPPPVPDAGDAAEGEGAQWWVTWYRTPPGWPRRGDLHRAGCWMKGAPTLTGAEAAALLADARHAVTECPACQPARAAS</sequence>
<gene>
    <name evidence="1" type="ORF">HUT08_36490</name>
</gene>
<accession>A0A7H8NKQ1</accession>
<proteinExistence type="predicted"/>
<reference evidence="1 2" key="1">
    <citation type="submission" date="2020-06" db="EMBL/GenBank/DDBJ databases">
        <title>Genome mining for natural products.</title>
        <authorList>
            <person name="Zhang B."/>
            <person name="Shi J."/>
            <person name="Ge H."/>
        </authorList>
    </citation>
    <scope>NUCLEOTIDE SEQUENCE [LARGE SCALE GENOMIC DNA]</scope>
    <source>
        <strain evidence="1 2">NA00687</strain>
        <plasmid evidence="1 2">unnamed</plasmid>
    </source>
</reference>
<evidence type="ECO:0000313" key="1">
    <source>
        <dbReference type="EMBL" id="QKW55032.1"/>
    </source>
</evidence>
<keyword evidence="2" id="KW-1185">Reference proteome</keyword>
<dbReference type="Proteomes" id="UP000509303">
    <property type="component" value="Plasmid unnamed"/>
</dbReference>
<protein>
    <submittedName>
        <fullName evidence="1">Uncharacterized protein</fullName>
    </submittedName>
</protein>
<geneLocation type="plasmid" evidence="1 2">
    <name>unnamed</name>
</geneLocation>
<dbReference type="AlphaFoldDB" id="A0A7H8NKQ1"/>
<dbReference type="EMBL" id="CP054930">
    <property type="protein sequence ID" value="QKW55032.1"/>
    <property type="molecule type" value="Genomic_DNA"/>
</dbReference>
<dbReference type="RefSeq" id="WP_176166662.1">
    <property type="nucleotide sequence ID" value="NZ_CP054930.1"/>
</dbReference>
<evidence type="ECO:0000313" key="2">
    <source>
        <dbReference type="Proteomes" id="UP000509303"/>
    </source>
</evidence>